<name>A0ABY6L2X8_9ARAC</name>
<evidence type="ECO:0008006" key="5">
    <source>
        <dbReference type="Google" id="ProtNLM"/>
    </source>
</evidence>
<feature type="transmembrane region" description="Helical" evidence="2">
    <location>
        <begin position="17"/>
        <end position="37"/>
    </location>
</feature>
<evidence type="ECO:0000256" key="2">
    <source>
        <dbReference type="SAM" id="Phobius"/>
    </source>
</evidence>
<feature type="region of interest" description="Disordered" evidence="1">
    <location>
        <begin position="45"/>
        <end position="68"/>
    </location>
</feature>
<keyword evidence="2" id="KW-0812">Transmembrane</keyword>
<gene>
    <name evidence="3" type="ORF">LAZ67_12002955</name>
</gene>
<feature type="transmembrane region" description="Helical" evidence="2">
    <location>
        <begin position="102"/>
        <end position="124"/>
    </location>
</feature>
<evidence type="ECO:0000256" key="1">
    <source>
        <dbReference type="SAM" id="MobiDB-lite"/>
    </source>
</evidence>
<reference evidence="3 4" key="1">
    <citation type="submission" date="2022-01" db="EMBL/GenBank/DDBJ databases">
        <title>A chromosomal length assembly of Cordylochernes scorpioides.</title>
        <authorList>
            <person name="Zeh D."/>
            <person name="Zeh J."/>
        </authorList>
    </citation>
    <scope>NUCLEOTIDE SEQUENCE [LARGE SCALE GENOMIC DNA]</scope>
    <source>
        <strain evidence="3">IN4F17</strain>
        <tissue evidence="3">Whole Body</tissue>
    </source>
</reference>
<accession>A0ABY6L2X8</accession>
<keyword evidence="4" id="KW-1185">Reference proteome</keyword>
<dbReference type="Proteomes" id="UP001235939">
    <property type="component" value="Chromosome 12"/>
</dbReference>
<organism evidence="3 4">
    <name type="scientific">Cordylochernes scorpioides</name>
    <dbReference type="NCBI Taxonomy" id="51811"/>
    <lineage>
        <taxon>Eukaryota</taxon>
        <taxon>Metazoa</taxon>
        <taxon>Ecdysozoa</taxon>
        <taxon>Arthropoda</taxon>
        <taxon>Chelicerata</taxon>
        <taxon>Arachnida</taxon>
        <taxon>Pseudoscorpiones</taxon>
        <taxon>Cheliferoidea</taxon>
        <taxon>Chernetidae</taxon>
        <taxon>Cordylochernes</taxon>
    </lineage>
</organism>
<keyword evidence="2" id="KW-0472">Membrane</keyword>
<keyword evidence="2" id="KW-1133">Transmembrane helix</keyword>
<protein>
    <recommendedName>
        <fullName evidence="5">Transposase Tc1-like domain-containing protein</fullName>
    </recommendedName>
</protein>
<sequence>MAITWKYLLTSAKTPYLFFRSFIPISGILLSRLGIFFKYRLKDSPLRPRQDAPSHTGRIGVVSDSHPNTGRSGNQFRISSWSCFRIIYSVALRLIFRIRYSVALRLILRILYSVALRLILRILYSVALRLIFKITYSVALRIHFISYTLKKIFTYSMLRLLTRTVAQHIQSVMHHSVSARTIRRRLQQTGLSARRLLLHLPLTQNHKRLMWTAK</sequence>
<evidence type="ECO:0000313" key="3">
    <source>
        <dbReference type="EMBL" id="UYV75219.1"/>
    </source>
</evidence>
<evidence type="ECO:0000313" key="4">
    <source>
        <dbReference type="Proteomes" id="UP001235939"/>
    </source>
</evidence>
<proteinExistence type="predicted"/>
<dbReference type="EMBL" id="CP092874">
    <property type="protein sequence ID" value="UYV75219.1"/>
    <property type="molecule type" value="Genomic_DNA"/>
</dbReference>